<protein>
    <submittedName>
        <fullName evidence="1">Uncharacterized protein</fullName>
    </submittedName>
</protein>
<name>A0A183PLU7_9TREM</name>
<dbReference type="EMBL" id="UZAL01035719">
    <property type="protein sequence ID" value="VDP68301.1"/>
    <property type="molecule type" value="Genomic_DNA"/>
</dbReference>
<gene>
    <name evidence="1" type="ORF">SMTD_LOCUS15333</name>
</gene>
<dbReference type="Proteomes" id="UP000269396">
    <property type="component" value="Unassembled WGS sequence"/>
</dbReference>
<evidence type="ECO:0000313" key="1">
    <source>
        <dbReference type="EMBL" id="VDP68301.1"/>
    </source>
</evidence>
<evidence type="ECO:0000313" key="2">
    <source>
        <dbReference type="Proteomes" id="UP000269396"/>
    </source>
</evidence>
<keyword evidence="2" id="KW-1185">Reference proteome</keyword>
<feature type="non-terminal residue" evidence="1">
    <location>
        <position position="1"/>
    </location>
</feature>
<reference evidence="1 2" key="1">
    <citation type="submission" date="2018-11" db="EMBL/GenBank/DDBJ databases">
        <authorList>
            <consortium name="Pathogen Informatics"/>
        </authorList>
    </citation>
    <scope>NUCLEOTIDE SEQUENCE [LARGE SCALE GENOMIC DNA]</scope>
    <source>
        <strain>Denwood</strain>
        <strain evidence="2">Zambia</strain>
    </source>
</reference>
<proteinExistence type="predicted"/>
<accession>A0A183PLU7</accession>
<organism evidence="1 2">
    <name type="scientific">Schistosoma mattheei</name>
    <dbReference type="NCBI Taxonomy" id="31246"/>
    <lineage>
        <taxon>Eukaryota</taxon>
        <taxon>Metazoa</taxon>
        <taxon>Spiralia</taxon>
        <taxon>Lophotrochozoa</taxon>
        <taxon>Platyhelminthes</taxon>
        <taxon>Trematoda</taxon>
        <taxon>Digenea</taxon>
        <taxon>Strigeidida</taxon>
        <taxon>Schistosomatoidea</taxon>
        <taxon>Schistosomatidae</taxon>
        <taxon>Schistosoma</taxon>
    </lineage>
</organism>
<sequence>IFEPNYTEQVNRQNSILSEISAKELAEVFLNDLTDNVSVYLEDILDELLQNNSNNDNNDLQS</sequence>
<dbReference type="AlphaFoldDB" id="A0A183PLU7"/>